<proteinExistence type="predicted"/>
<dbReference type="InterPro" id="IPR016787">
    <property type="entry name" value="UCP021328"/>
</dbReference>
<dbReference type="OrthoDB" id="4570726at2"/>
<dbReference type="EMBL" id="AYSO01000020">
    <property type="protein sequence ID" value="KIE44566.1"/>
    <property type="molecule type" value="Genomic_DNA"/>
</dbReference>
<dbReference type="PIRSF" id="PIRSF021328">
    <property type="entry name" value="UCP021328"/>
    <property type="match status" value="1"/>
</dbReference>
<dbReference type="RefSeq" id="WP_039637029.1">
    <property type="nucleotide sequence ID" value="NZ_AYSO01000020.1"/>
</dbReference>
<organism evidence="2 3">
    <name type="scientific">Clostridium argentinense CDC 2741</name>
    <dbReference type="NCBI Taxonomy" id="1418104"/>
    <lineage>
        <taxon>Bacteria</taxon>
        <taxon>Bacillati</taxon>
        <taxon>Bacillota</taxon>
        <taxon>Clostridia</taxon>
        <taxon>Eubacteriales</taxon>
        <taxon>Clostridiaceae</taxon>
        <taxon>Clostridium</taxon>
    </lineage>
</organism>
<reference evidence="2 3" key="1">
    <citation type="journal article" date="2015" name="Infect. Genet. Evol.">
        <title>Genomic sequences of six botulinum neurotoxin-producing strains representing three clostridial species illustrate the mobility and diversity of botulinum neurotoxin genes.</title>
        <authorList>
            <person name="Smith T.J."/>
            <person name="Hill K.K."/>
            <person name="Xie G."/>
            <person name="Foley B.T."/>
            <person name="Williamson C.H."/>
            <person name="Foster J.T."/>
            <person name="Johnson S.L."/>
            <person name="Chertkov O."/>
            <person name="Teshima H."/>
            <person name="Gibbons H.S."/>
            <person name="Johnsky L.A."/>
            <person name="Karavis M.A."/>
            <person name="Smith L.A."/>
        </authorList>
    </citation>
    <scope>NUCLEOTIDE SEQUENCE [LARGE SCALE GENOMIC DNA]</scope>
    <source>
        <strain evidence="2 3">CDC 2741</strain>
    </source>
</reference>
<name>A0A0C1R283_9CLOT</name>
<protein>
    <recommendedName>
        <fullName evidence="4">DUF2992 family protein</fullName>
    </recommendedName>
</protein>
<sequence length="138" mass="16594">MNTVKLKLTILFEEPFWVGILEKWDENYKVAKVIFGSEPRDSEIYEFILSKYYNIKFSIAKDEEIFSDKKINPKRLQRKIKEEVKNKGIGTKAQQALKEELKTNKLQRKAFKKEKKELKEKIKFQLKQEKKKDKKRGH</sequence>
<dbReference type="Pfam" id="PF11208">
    <property type="entry name" value="DUF2992"/>
    <property type="match status" value="1"/>
</dbReference>
<evidence type="ECO:0000313" key="3">
    <source>
        <dbReference type="Proteomes" id="UP000031366"/>
    </source>
</evidence>
<accession>A0A0C1R283</accession>
<evidence type="ECO:0000313" key="2">
    <source>
        <dbReference type="EMBL" id="KIE44566.1"/>
    </source>
</evidence>
<keyword evidence="1" id="KW-0175">Coiled coil</keyword>
<gene>
    <name evidence="2" type="ORF">U732_882</name>
</gene>
<evidence type="ECO:0008006" key="4">
    <source>
        <dbReference type="Google" id="ProtNLM"/>
    </source>
</evidence>
<feature type="coiled-coil region" evidence="1">
    <location>
        <begin position="94"/>
        <end position="132"/>
    </location>
</feature>
<comment type="caution">
    <text evidence="2">The sequence shown here is derived from an EMBL/GenBank/DDBJ whole genome shotgun (WGS) entry which is preliminary data.</text>
</comment>
<keyword evidence="3" id="KW-1185">Reference proteome</keyword>
<dbReference type="AlphaFoldDB" id="A0A0C1R283"/>
<dbReference type="STRING" id="29341.RSJ17_07215"/>
<evidence type="ECO:0000256" key="1">
    <source>
        <dbReference type="SAM" id="Coils"/>
    </source>
</evidence>
<dbReference type="Proteomes" id="UP000031366">
    <property type="component" value="Unassembled WGS sequence"/>
</dbReference>